<dbReference type="PANTHER" id="PTHR47743:SF2">
    <property type="entry name" value="ACROSOMAL PROTEIN KIAA1210"/>
    <property type="match status" value="1"/>
</dbReference>
<feature type="compositionally biased region" description="Basic and acidic residues" evidence="1">
    <location>
        <begin position="428"/>
        <end position="446"/>
    </location>
</feature>
<dbReference type="PANTHER" id="PTHR47743">
    <property type="entry name" value="KIAA1210 / KIAA1211 FAMILY MEMBER"/>
    <property type="match status" value="1"/>
</dbReference>
<dbReference type="EMBL" id="JAACNH010000003">
    <property type="protein sequence ID" value="KAG8448270.1"/>
    <property type="molecule type" value="Genomic_DNA"/>
</dbReference>
<evidence type="ECO:0000313" key="4">
    <source>
        <dbReference type="Proteomes" id="UP000812440"/>
    </source>
</evidence>
<evidence type="ECO:0000259" key="2">
    <source>
        <dbReference type="Pfam" id="PF15262"/>
    </source>
</evidence>
<sequence>MDEVEKSVVGVKKKTSQLDPIMTASTADRVQNLEAEEAHEECAATGKKKSKFKTFKKFFVKKKDRRKELPVPSSENILKPSQSSGDVCVSGASSNVLHPENDPRAKGYMGNKALSHDSVFMAESENTTKEHSSCENIPGRVKALQMQLQQNIRVGSSPQIITRKKIEDTGALSEDDGLPRSPPEISTLHEILSHSSDKPSKAAQRRSSLSLGGTDSEDEQVSSRPHSLLHCNIRSHPTTPATFLLPKDFSSPASPLGCLDNSAAKHRIAVKPKKQKGPAVKRKLIAGEESKVAQQDQCEDTQQDQCEDTPQDQCHEAPQDQCDDTQQDQYEDTQQDQYEDTQQDQYEDTQQDQYEDTQQDQYEDTQQDQYEDTLIDQYEDTPQDQSKGAHEDQYEGTWNDQCGDTQEDQPEGAQKGQPLETHMTHSLKPADEMEVTNRENTRNEGI</sequence>
<accession>A0A8T2JY31</accession>
<dbReference type="Pfam" id="PF15262">
    <property type="entry name" value="DUF4592"/>
    <property type="match status" value="1"/>
</dbReference>
<feature type="compositionally biased region" description="Polar residues" evidence="1">
    <location>
        <begin position="73"/>
        <end position="96"/>
    </location>
</feature>
<organism evidence="3 4">
    <name type="scientific">Hymenochirus boettgeri</name>
    <name type="common">Congo dwarf clawed frog</name>
    <dbReference type="NCBI Taxonomy" id="247094"/>
    <lineage>
        <taxon>Eukaryota</taxon>
        <taxon>Metazoa</taxon>
        <taxon>Chordata</taxon>
        <taxon>Craniata</taxon>
        <taxon>Vertebrata</taxon>
        <taxon>Euteleostomi</taxon>
        <taxon>Amphibia</taxon>
        <taxon>Batrachia</taxon>
        <taxon>Anura</taxon>
        <taxon>Pipoidea</taxon>
        <taxon>Pipidae</taxon>
        <taxon>Pipinae</taxon>
        <taxon>Hymenochirus</taxon>
    </lineage>
</organism>
<name>A0A8T2JY31_9PIPI</name>
<evidence type="ECO:0000313" key="3">
    <source>
        <dbReference type="EMBL" id="KAG8448270.1"/>
    </source>
</evidence>
<comment type="caution">
    <text evidence="3">The sequence shown here is derived from an EMBL/GenBank/DDBJ whole genome shotgun (WGS) entry which is preliminary data.</text>
</comment>
<feature type="compositionally biased region" description="Basic residues" evidence="1">
    <location>
        <begin position="264"/>
        <end position="284"/>
    </location>
</feature>
<keyword evidence="4" id="KW-1185">Reference proteome</keyword>
<evidence type="ECO:0000256" key="1">
    <source>
        <dbReference type="SAM" id="MobiDB-lite"/>
    </source>
</evidence>
<feature type="compositionally biased region" description="Acidic residues" evidence="1">
    <location>
        <begin position="297"/>
        <end position="310"/>
    </location>
</feature>
<proteinExistence type="predicted"/>
<feature type="region of interest" description="Disordered" evidence="1">
    <location>
        <begin position="66"/>
        <end position="110"/>
    </location>
</feature>
<reference evidence="3" key="1">
    <citation type="thesis" date="2020" institute="ProQuest LLC" country="789 East Eisenhower Parkway, Ann Arbor, MI, USA">
        <title>Comparative Genomics and Chromosome Evolution.</title>
        <authorList>
            <person name="Mudd A.B."/>
        </authorList>
    </citation>
    <scope>NUCLEOTIDE SEQUENCE</scope>
    <source>
        <strain evidence="3">Female2</strain>
        <tissue evidence="3">Blood</tissue>
    </source>
</reference>
<dbReference type="AlphaFoldDB" id="A0A8T2JY31"/>
<dbReference type="InterPro" id="IPR028030">
    <property type="entry name" value="DUF4592"/>
</dbReference>
<feature type="compositionally biased region" description="Basic and acidic residues" evidence="1">
    <location>
        <begin position="191"/>
        <end position="200"/>
    </location>
</feature>
<gene>
    <name evidence="3" type="ORF">GDO86_015386</name>
</gene>
<dbReference type="OrthoDB" id="8869651at2759"/>
<feature type="domain" description="DUF4592" evidence="2">
    <location>
        <begin position="150"/>
        <end position="277"/>
    </location>
</feature>
<dbReference type="InterPro" id="IPR026713">
    <property type="entry name" value="CRACD-like"/>
</dbReference>
<feature type="compositionally biased region" description="Acidic residues" evidence="1">
    <location>
        <begin position="321"/>
        <end position="382"/>
    </location>
</feature>
<protein>
    <recommendedName>
        <fullName evidence="2">DUF4592 domain-containing protein</fullName>
    </recommendedName>
</protein>
<feature type="compositionally biased region" description="Polar residues" evidence="1">
    <location>
        <begin position="150"/>
        <end position="160"/>
    </location>
</feature>
<dbReference type="Proteomes" id="UP000812440">
    <property type="component" value="Chromosome 8_10"/>
</dbReference>
<feature type="region of interest" description="Disordered" evidence="1">
    <location>
        <begin position="150"/>
        <end position="446"/>
    </location>
</feature>